<dbReference type="GO" id="GO:0008234">
    <property type="term" value="F:cysteine-type peptidase activity"/>
    <property type="evidence" value="ECO:0007669"/>
    <property type="project" value="UniProtKB-KW"/>
</dbReference>
<dbReference type="PANTHER" id="PTHR47053:SF1">
    <property type="entry name" value="MUREIN DD-ENDOPEPTIDASE MEPH-RELATED"/>
    <property type="match status" value="1"/>
</dbReference>
<keyword evidence="4" id="KW-0788">Thiol protease</keyword>
<dbReference type="InterPro" id="IPR003646">
    <property type="entry name" value="SH3-like_bac-type"/>
</dbReference>
<dbReference type="InterPro" id="IPR041382">
    <property type="entry name" value="SH3_16"/>
</dbReference>
<dbReference type="PANTHER" id="PTHR47053">
    <property type="entry name" value="MUREIN DD-ENDOPEPTIDASE MEPH-RELATED"/>
    <property type="match status" value="1"/>
</dbReference>
<comment type="caution">
    <text evidence="6">The sequence shown here is derived from an EMBL/GenBank/DDBJ whole genome shotgun (WGS) entry which is preliminary data.</text>
</comment>
<evidence type="ECO:0000259" key="5">
    <source>
        <dbReference type="PROSITE" id="PS51935"/>
    </source>
</evidence>
<dbReference type="InterPro" id="IPR051202">
    <property type="entry name" value="Peptidase_C40"/>
</dbReference>
<dbReference type="PROSITE" id="PS51935">
    <property type="entry name" value="NLPC_P60"/>
    <property type="match status" value="1"/>
</dbReference>
<evidence type="ECO:0000256" key="3">
    <source>
        <dbReference type="ARBA" id="ARBA00022801"/>
    </source>
</evidence>
<dbReference type="PATRIC" id="fig|1339315.3.peg.3050"/>
<evidence type="ECO:0000256" key="2">
    <source>
        <dbReference type="ARBA" id="ARBA00022670"/>
    </source>
</evidence>
<dbReference type="AlphaFoldDB" id="A0A015SUA8"/>
<dbReference type="InterPro" id="IPR038765">
    <property type="entry name" value="Papain-like_cys_pep_sf"/>
</dbReference>
<dbReference type="EMBL" id="JGCY01000336">
    <property type="protein sequence ID" value="EXY73882.1"/>
    <property type="molecule type" value="Genomic_DNA"/>
</dbReference>
<dbReference type="InterPro" id="IPR000064">
    <property type="entry name" value="NLP_P60_dom"/>
</dbReference>
<sequence>MKNMIPFVSLLLAVSACTGIPENKKNALPQDVERLSGEVRDRFIPDKRVILWDVDYDVSGKTITVKGATTSPEAKAALLSGLEEKAYEVKDSLQLVPDSAALEGKMYGIVNLSVCNMRVEDDFSSEMTTQALMGMPVKVLQHRNWYRIQTPDNYIAWVHRVGIHPVTKAGLDAWNKADKIVVTSHYGFTYQQPDAKSQSVSDVVAGNRLKYEGKQGGFYKVSYPDGRQAYISQSISMPEKEWRASLKQDASSIIRTAYTMMGIPYLWAGTSSKGVDCSGFVRTVLFMHDIIIPRDASQQAYVGEHIDIAPDFGNVQPGDLIFFGRKATAEKRERVVHVAIYLGDKKFIHSQGDVHVSSFDPADADFDEYNLNRLLYAVRVLPSIDKEETLNTTVTNPYYN</sequence>
<name>A0A015SUA8_BACFG</name>
<dbReference type="GO" id="GO:0006508">
    <property type="term" value="P:proteolysis"/>
    <property type="evidence" value="ECO:0007669"/>
    <property type="project" value="UniProtKB-KW"/>
</dbReference>
<proteinExistence type="inferred from homology"/>
<reference evidence="6 7" key="1">
    <citation type="submission" date="2014-02" db="EMBL/GenBank/DDBJ databases">
        <authorList>
            <person name="Sears C."/>
            <person name="Carroll K."/>
            <person name="Sack B.R."/>
            <person name="Qadri F."/>
            <person name="Myers L.L."/>
            <person name="Chung G.-T."/>
            <person name="Escheverria P."/>
            <person name="Fraser C.M."/>
            <person name="Sadzewicz L."/>
            <person name="Shefchek K.A."/>
            <person name="Tallon L."/>
            <person name="Das S.P."/>
            <person name="Daugherty S."/>
            <person name="Mongodin E.F."/>
        </authorList>
    </citation>
    <scope>NUCLEOTIDE SEQUENCE [LARGE SCALE GENOMIC DNA]</scope>
    <source>
        <strain evidence="7">3988T(B)14</strain>
    </source>
</reference>
<protein>
    <recommendedName>
        <fullName evidence="5">NlpC/P60 domain-containing protein</fullName>
    </recommendedName>
</protein>
<dbReference type="Gene3D" id="2.30.30.40">
    <property type="entry name" value="SH3 Domains"/>
    <property type="match status" value="2"/>
</dbReference>
<evidence type="ECO:0000256" key="4">
    <source>
        <dbReference type="ARBA" id="ARBA00022807"/>
    </source>
</evidence>
<comment type="similarity">
    <text evidence="1">Belongs to the peptidase C40 family.</text>
</comment>
<dbReference type="Proteomes" id="UP000020529">
    <property type="component" value="Unassembled WGS sequence"/>
</dbReference>
<dbReference type="PROSITE" id="PS51257">
    <property type="entry name" value="PROKAR_LIPOPROTEIN"/>
    <property type="match status" value="1"/>
</dbReference>
<accession>A0A015SUA8</accession>
<feature type="domain" description="NlpC/P60" evidence="5">
    <location>
        <begin position="247"/>
        <end position="381"/>
    </location>
</feature>
<organism evidence="6 7">
    <name type="scientific">Bacteroides fragilis str. 3988T(B)14</name>
    <dbReference type="NCBI Taxonomy" id="1339315"/>
    <lineage>
        <taxon>Bacteria</taxon>
        <taxon>Pseudomonadati</taxon>
        <taxon>Bacteroidota</taxon>
        <taxon>Bacteroidia</taxon>
        <taxon>Bacteroidales</taxon>
        <taxon>Bacteroidaceae</taxon>
        <taxon>Bacteroides</taxon>
    </lineage>
</organism>
<dbReference type="Pfam" id="PF00877">
    <property type="entry name" value="NLPC_P60"/>
    <property type="match status" value="1"/>
</dbReference>
<dbReference type="Pfam" id="PF18348">
    <property type="entry name" value="SH3_16"/>
    <property type="match status" value="1"/>
</dbReference>
<evidence type="ECO:0000313" key="7">
    <source>
        <dbReference type="Proteomes" id="UP000020529"/>
    </source>
</evidence>
<keyword evidence="2" id="KW-0645">Protease</keyword>
<dbReference type="Pfam" id="PF08239">
    <property type="entry name" value="SH3_3"/>
    <property type="match status" value="1"/>
</dbReference>
<evidence type="ECO:0000313" key="6">
    <source>
        <dbReference type="EMBL" id="EXY73882.1"/>
    </source>
</evidence>
<gene>
    <name evidence="6" type="ORF">M124_2343</name>
</gene>
<dbReference type="SUPFAM" id="SSF54001">
    <property type="entry name" value="Cysteine proteinases"/>
    <property type="match status" value="1"/>
</dbReference>
<evidence type="ECO:0000256" key="1">
    <source>
        <dbReference type="ARBA" id="ARBA00007074"/>
    </source>
</evidence>
<keyword evidence="3" id="KW-0378">Hydrolase</keyword>
<dbReference type="RefSeq" id="WP_005798508.1">
    <property type="nucleotide sequence ID" value="NZ_JGCY01000336.1"/>
</dbReference>
<dbReference type="Gene3D" id="3.90.1720.10">
    <property type="entry name" value="endopeptidase domain like (from Nostoc punctiforme)"/>
    <property type="match status" value="1"/>
</dbReference>